<accession>A0ABU3RNZ5</accession>
<dbReference type="SMART" id="SM00458">
    <property type="entry name" value="RICIN"/>
    <property type="match status" value="1"/>
</dbReference>
<dbReference type="InterPro" id="IPR035992">
    <property type="entry name" value="Ricin_B-like_lectins"/>
</dbReference>
<dbReference type="Pfam" id="PF00652">
    <property type="entry name" value="Ricin_B_lectin"/>
    <property type="match status" value="1"/>
</dbReference>
<comment type="caution">
    <text evidence="2">The sequence shown here is derived from an EMBL/GenBank/DDBJ whole genome shotgun (WGS) entry which is preliminary data.</text>
</comment>
<keyword evidence="3" id="KW-1185">Reference proteome</keyword>
<dbReference type="InterPro" id="IPR000772">
    <property type="entry name" value="Ricin_B_lectin"/>
</dbReference>
<evidence type="ECO:0000313" key="2">
    <source>
        <dbReference type="EMBL" id="MDU0205993.1"/>
    </source>
</evidence>
<evidence type="ECO:0000259" key="1">
    <source>
        <dbReference type="SMART" id="SM00458"/>
    </source>
</evidence>
<dbReference type="PROSITE" id="PS50231">
    <property type="entry name" value="RICIN_B_LECTIN"/>
    <property type="match status" value="1"/>
</dbReference>
<dbReference type="SUPFAM" id="SSF50370">
    <property type="entry name" value="Ricin B-like lectins"/>
    <property type="match status" value="1"/>
</dbReference>
<dbReference type="RefSeq" id="WP_315955860.1">
    <property type="nucleotide sequence ID" value="NZ_JAWCUD010000018.1"/>
</dbReference>
<evidence type="ECO:0000313" key="3">
    <source>
        <dbReference type="Proteomes" id="UP001260980"/>
    </source>
</evidence>
<proteinExistence type="predicted"/>
<dbReference type="Proteomes" id="UP001260980">
    <property type="component" value="Unassembled WGS sequence"/>
</dbReference>
<dbReference type="Gene3D" id="2.80.10.50">
    <property type="match status" value="2"/>
</dbReference>
<protein>
    <submittedName>
        <fullName evidence="2">RICIN domain-containing protein</fullName>
    </submittedName>
</protein>
<dbReference type="EMBL" id="JAWCUD010000018">
    <property type="protein sequence ID" value="MDU0205993.1"/>
    <property type="molecule type" value="Genomic_DNA"/>
</dbReference>
<name>A0ABU3RNZ5_9BACL</name>
<organism evidence="2 3">
    <name type="scientific">Paenibacillus violae</name>
    <dbReference type="NCBI Taxonomy" id="3077234"/>
    <lineage>
        <taxon>Bacteria</taxon>
        <taxon>Bacillati</taxon>
        <taxon>Bacillota</taxon>
        <taxon>Bacilli</taxon>
        <taxon>Bacillales</taxon>
        <taxon>Paenibacillaceae</taxon>
        <taxon>Paenibacillus</taxon>
    </lineage>
</organism>
<reference evidence="2 3" key="1">
    <citation type="submission" date="2023-10" db="EMBL/GenBank/DDBJ databases">
        <title>Paenibacillus strain PFR10 Genome sequencing and assembly.</title>
        <authorList>
            <person name="Kim I."/>
        </authorList>
    </citation>
    <scope>NUCLEOTIDE SEQUENCE [LARGE SCALE GENOMIC DNA]</scope>
    <source>
        <strain evidence="2 3">PFR10</strain>
    </source>
</reference>
<gene>
    <name evidence="2" type="ORF">RQP52_33475</name>
</gene>
<sequence>MKQFLMRYGWITILVLVLVASISSYAGTSTSYASGAPVALKLINERSLKALSVSGWDKQAEGALIQQFTNVEADYQKWYLEYLGNGYYHIRNVGSGYLLDVSGVSSFDGANVIQWPNNNGWNQQWEIIATGENDPVKIRSRGSGKLLDMSGQTTSDGGQAIQWYDNGGHNQHWYLLS</sequence>
<feature type="domain" description="Ricin B lectin" evidence="1">
    <location>
        <begin position="37"/>
        <end position="176"/>
    </location>
</feature>